<accession>A0AAV9F715</accession>
<name>A0AAV9F715_ACOCL</name>
<reference evidence="4" key="1">
    <citation type="journal article" date="2023" name="Nat. Commun.">
        <title>Diploid and tetraploid genomes of Acorus and the evolution of monocots.</title>
        <authorList>
            <person name="Ma L."/>
            <person name="Liu K.W."/>
            <person name="Li Z."/>
            <person name="Hsiao Y.Y."/>
            <person name="Qi Y."/>
            <person name="Fu T."/>
            <person name="Tang G.D."/>
            <person name="Zhang D."/>
            <person name="Sun W.H."/>
            <person name="Liu D.K."/>
            <person name="Li Y."/>
            <person name="Chen G.Z."/>
            <person name="Liu X.D."/>
            <person name="Liao X.Y."/>
            <person name="Jiang Y.T."/>
            <person name="Yu X."/>
            <person name="Hao Y."/>
            <person name="Huang J."/>
            <person name="Zhao X.W."/>
            <person name="Ke S."/>
            <person name="Chen Y.Y."/>
            <person name="Wu W.L."/>
            <person name="Hsu J.L."/>
            <person name="Lin Y.F."/>
            <person name="Huang M.D."/>
            <person name="Li C.Y."/>
            <person name="Huang L."/>
            <person name="Wang Z.W."/>
            <person name="Zhao X."/>
            <person name="Zhong W.Y."/>
            <person name="Peng D.H."/>
            <person name="Ahmad S."/>
            <person name="Lan S."/>
            <person name="Zhang J.S."/>
            <person name="Tsai W.C."/>
            <person name="Van de Peer Y."/>
            <person name="Liu Z.J."/>
        </authorList>
    </citation>
    <scope>NUCLEOTIDE SEQUENCE</scope>
    <source>
        <strain evidence="4">CP</strain>
    </source>
</reference>
<evidence type="ECO:0000256" key="2">
    <source>
        <dbReference type="ARBA" id="ARBA00022801"/>
    </source>
</evidence>
<evidence type="ECO:0000313" key="5">
    <source>
        <dbReference type="Proteomes" id="UP001180020"/>
    </source>
</evidence>
<dbReference type="Proteomes" id="UP001180020">
    <property type="component" value="Unassembled WGS sequence"/>
</dbReference>
<reference evidence="4" key="2">
    <citation type="submission" date="2023-06" db="EMBL/GenBank/DDBJ databases">
        <authorList>
            <person name="Ma L."/>
            <person name="Liu K.-W."/>
            <person name="Li Z."/>
            <person name="Hsiao Y.-Y."/>
            <person name="Qi Y."/>
            <person name="Fu T."/>
            <person name="Tang G."/>
            <person name="Zhang D."/>
            <person name="Sun W.-H."/>
            <person name="Liu D.-K."/>
            <person name="Li Y."/>
            <person name="Chen G.-Z."/>
            <person name="Liu X.-D."/>
            <person name="Liao X.-Y."/>
            <person name="Jiang Y.-T."/>
            <person name="Yu X."/>
            <person name="Hao Y."/>
            <person name="Huang J."/>
            <person name="Zhao X.-W."/>
            <person name="Ke S."/>
            <person name="Chen Y.-Y."/>
            <person name="Wu W.-L."/>
            <person name="Hsu J.-L."/>
            <person name="Lin Y.-F."/>
            <person name="Huang M.-D."/>
            <person name="Li C.-Y."/>
            <person name="Huang L."/>
            <person name="Wang Z.-W."/>
            <person name="Zhao X."/>
            <person name="Zhong W.-Y."/>
            <person name="Peng D.-H."/>
            <person name="Ahmad S."/>
            <person name="Lan S."/>
            <person name="Zhang J.-S."/>
            <person name="Tsai W.-C."/>
            <person name="Van De Peer Y."/>
            <person name="Liu Z.-J."/>
        </authorList>
    </citation>
    <scope>NUCLEOTIDE SEQUENCE</scope>
    <source>
        <strain evidence="4">CP</strain>
        <tissue evidence="4">Leaves</tissue>
    </source>
</reference>
<dbReference type="PANTHER" id="PTHR32241:SF28">
    <property type="entry name" value="PATATIN"/>
    <property type="match status" value="1"/>
</dbReference>
<comment type="similarity">
    <text evidence="1">Belongs to the patatin family.</text>
</comment>
<keyword evidence="3" id="KW-0443">Lipid metabolism</keyword>
<sequence>MLAFSTFRSHLRLRPRLPPLHLHQYQPPLFSARDAVLLPEPRDLATPTQFKPFRFASVDGRTTCTAVDGGLVMSNPAAVAVTHVLHYKRNFLTVHGVDDLFLLSLGTDRGEGGRRSCSGPSMVEIAFNQMIATRSSSPLYNSITLSLSLA</sequence>
<comment type="caution">
    <text evidence="4">The sequence shown here is derived from an EMBL/GenBank/DDBJ whole genome shotgun (WGS) entry which is preliminary data.</text>
</comment>
<gene>
    <name evidence="4" type="ORF">QJS10_CPA03g00059</name>
</gene>
<dbReference type="Gene3D" id="3.40.1090.10">
    <property type="entry name" value="Cytosolic phospholipase A2 catalytic domain"/>
    <property type="match status" value="1"/>
</dbReference>
<dbReference type="SUPFAM" id="SSF52151">
    <property type="entry name" value="FabD/lysophospholipase-like"/>
    <property type="match status" value="1"/>
</dbReference>
<organism evidence="4 5">
    <name type="scientific">Acorus calamus</name>
    <name type="common">Sweet flag</name>
    <dbReference type="NCBI Taxonomy" id="4465"/>
    <lineage>
        <taxon>Eukaryota</taxon>
        <taxon>Viridiplantae</taxon>
        <taxon>Streptophyta</taxon>
        <taxon>Embryophyta</taxon>
        <taxon>Tracheophyta</taxon>
        <taxon>Spermatophyta</taxon>
        <taxon>Magnoliopsida</taxon>
        <taxon>Liliopsida</taxon>
        <taxon>Acoraceae</taxon>
        <taxon>Acorus</taxon>
    </lineage>
</organism>
<keyword evidence="2" id="KW-0378">Hydrolase</keyword>
<dbReference type="GO" id="GO:0016787">
    <property type="term" value="F:hydrolase activity"/>
    <property type="evidence" value="ECO:0007669"/>
    <property type="project" value="UniProtKB-KW"/>
</dbReference>
<dbReference type="AlphaFoldDB" id="A0AAV9F715"/>
<evidence type="ECO:0000256" key="3">
    <source>
        <dbReference type="ARBA" id="ARBA00022963"/>
    </source>
</evidence>
<evidence type="ECO:0008006" key="6">
    <source>
        <dbReference type="Google" id="ProtNLM"/>
    </source>
</evidence>
<evidence type="ECO:0000313" key="4">
    <source>
        <dbReference type="EMBL" id="KAK1321211.1"/>
    </source>
</evidence>
<dbReference type="EMBL" id="JAUJYO010000003">
    <property type="protein sequence ID" value="KAK1321211.1"/>
    <property type="molecule type" value="Genomic_DNA"/>
</dbReference>
<proteinExistence type="inferred from homology"/>
<keyword evidence="3" id="KW-0442">Lipid degradation</keyword>
<keyword evidence="5" id="KW-1185">Reference proteome</keyword>
<protein>
    <recommendedName>
        <fullName evidence="6">Patatin</fullName>
    </recommendedName>
</protein>
<dbReference type="InterPro" id="IPR016035">
    <property type="entry name" value="Acyl_Trfase/lysoPLipase"/>
</dbReference>
<dbReference type="GO" id="GO:0016042">
    <property type="term" value="P:lipid catabolic process"/>
    <property type="evidence" value="ECO:0007669"/>
    <property type="project" value="UniProtKB-KW"/>
</dbReference>
<dbReference type="PANTHER" id="PTHR32241">
    <property type="entry name" value="PATATIN-LIKE PROTEIN 6"/>
    <property type="match status" value="1"/>
</dbReference>
<evidence type="ECO:0000256" key="1">
    <source>
        <dbReference type="ARBA" id="ARBA00010240"/>
    </source>
</evidence>